<name>A0A075M4V4_9CAUD</name>
<dbReference type="EMBL" id="KJ489402">
    <property type="protein sequence ID" value="AIF72141.1"/>
    <property type="molecule type" value="Genomic_DNA"/>
</dbReference>
<evidence type="ECO:0000313" key="2">
    <source>
        <dbReference type="Proteomes" id="UP000028561"/>
    </source>
</evidence>
<protein>
    <submittedName>
        <fullName evidence="1">Uncharacterized protein</fullName>
    </submittedName>
</protein>
<dbReference type="KEGG" id="vg:20283252"/>
<keyword evidence="2" id="KW-1185">Reference proteome</keyword>
<reference evidence="2" key="1">
    <citation type="submission" date="2014-09" db="EMBL/GenBank/DDBJ databases">
        <title>Genomic characterization and comparison of seven Myoviridae bacteriophage infecting Bacillus thuringiensis.</title>
        <authorList>
            <person name="Sauder A.B."/>
            <person name="McKenzie Q.R."/>
            <person name="Temple L.M."/>
            <person name="Alexis B.K."/>
            <person name="Al-Atrache Z."/>
            <person name="Lewis L.O."/>
            <person name="Loesser-Casey K.E."/>
            <person name="Mitchell K.J."/>
        </authorList>
    </citation>
    <scope>NUCLEOTIDE SEQUENCE [LARGE SCALE GENOMIC DNA]</scope>
</reference>
<organism evidence="1 2">
    <name type="scientific">Bacillus phage Riley</name>
    <dbReference type="NCBI Taxonomy" id="1486662"/>
    <lineage>
        <taxon>Viruses</taxon>
        <taxon>Duplodnaviria</taxon>
        <taxon>Heunggongvirae</taxon>
        <taxon>Uroviricota</taxon>
        <taxon>Caudoviricetes</taxon>
        <taxon>Herelleviridae</taxon>
        <taxon>Bastillevirinae</taxon>
        <taxon>Bequatrovirus</taxon>
        <taxon>Bequatrovirus riley</taxon>
    </lineage>
</organism>
<dbReference type="Proteomes" id="UP000028561">
    <property type="component" value="Segment"/>
</dbReference>
<proteinExistence type="predicted"/>
<evidence type="ECO:0000313" key="1">
    <source>
        <dbReference type="EMBL" id="AIF72141.1"/>
    </source>
</evidence>
<dbReference type="GeneID" id="20283252"/>
<dbReference type="RefSeq" id="YP_009056030.1">
    <property type="nucleotide sequence ID" value="NC_024788.1"/>
</dbReference>
<reference evidence="1 2" key="2">
    <citation type="journal article" date="2016" name="Virology (Lond)">
        <title>Genomic characterization and comparison of seven Myoviridae bacteriophage infecting Bacillus thuringiensis.</title>
        <authorList>
            <person name="Sauder A.B."/>
            <person name="Quinn M.R."/>
            <person name="Brouillette A."/>
            <person name="Caruso S."/>
            <person name="Cresawn S."/>
            <person name="Erill I."/>
            <person name="Lewis L."/>
            <person name="Loesser-Casey K."/>
            <person name="Pate M."/>
            <person name="Scott C."/>
            <person name="Stockwell S."/>
            <person name="Temple L."/>
        </authorList>
    </citation>
    <scope>NUCLEOTIDE SEQUENCE [LARGE SCALE GENOMIC DNA]</scope>
</reference>
<sequence length="70" mass="8580">MNYTKFLEGKKMHMEIMKKYDRLEEFMSALDTCFDLYELGYCSQEEQRIWEEMSEMSALEIYGLWIESKK</sequence>
<accession>A0A075M4V4</accession>